<evidence type="ECO:0000259" key="1">
    <source>
        <dbReference type="PROSITE" id="PS50235"/>
    </source>
</evidence>
<dbReference type="InterPro" id="IPR028889">
    <property type="entry name" value="USP"/>
</dbReference>
<dbReference type="SUPFAM" id="SSF48371">
    <property type="entry name" value="ARM repeat"/>
    <property type="match status" value="2"/>
</dbReference>
<dbReference type="InterPro" id="IPR038765">
    <property type="entry name" value="Papain-like_cys_pep_sf"/>
</dbReference>
<proteinExistence type="predicted"/>
<dbReference type="InterPro" id="IPR009060">
    <property type="entry name" value="UBA-like_sf"/>
</dbReference>
<dbReference type="PROSITE" id="PS00972">
    <property type="entry name" value="USP_1"/>
    <property type="match status" value="1"/>
</dbReference>
<dbReference type="InterPro" id="IPR050164">
    <property type="entry name" value="Peptidase_C19"/>
</dbReference>
<dbReference type="GO" id="GO:0005829">
    <property type="term" value="C:cytosol"/>
    <property type="evidence" value="ECO:0007669"/>
    <property type="project" value="TreeGrafter"/>
</dbReference>
<accession>A0A6B2KWG4</accession>
<dbReference type="GO" id="GO:0016579">
    <property type="term" value="P:protein deubiquitination"/>
    <property type="evidence" value="ECO:0007669"/>
    <property type="project" value="InterPro"/>
</dbReference>
<dbReference type="SUPFAM" id="SSF54001">
    <property type="entry name" value="Cysteine proteinases"/>
    <property type="match status" value="1"/>
</dbReference>
<dbReference type="GO" id="GO:0004843">
    <property type="term" value="F:cysteine-type deubiquitinase activity"/>
    <property type="evidence" value="ECO:0007669"/>
    <property type="project" value="InterPro"/>
</dbReference>
<sequence>MMNLFGELKGFDEILRIIQANPYGWNCTKRVNFIKSSAKLFLYVVSSIFTKKSFKQYCDQFQAITFQYLLNLDEDELKNIVKTDIEQIVNDIQKFLKFAADSIYAGKITEQFILDFADKCFKSKNLEKKLNGLLFIEESIKLVEDKEREKTLQSHFVFKTTEVYHLKTAKWLEREYLTNWILERNVIEYIFDKKQTRDLLVKNCYKLVDFLSTSGMIGKYIDLIWDATEDKYLCSAVLDVLERAVRLFPPKVNESLWNKIKSIQPSLWTLERVKFAYTFCQHAQVSPTFSLGTNKCLSLLWHLCSDTSQTSPEVLEYSLDRVAHILSSSNVDSKYYARYIAHLENDENTGQTIRLLLKVFQYNEHHGSFSDDSDAEEEPLLFEMERRYCLLMVLITEFRRYKEKISSIFYREFPSPQSSDESLYMNYRYQRLTHKEGLECRLDLLNYVVTNLSDRRTITDTDFKDIWMILFKSYDLLFILNAERELCLDWFRKLLLHRRYHDQKPVLRRDAIQKIFYIWLARNYLPAEYSMKGFECLKTYFLHLNQEAFEMRGADFVVLSTHNWEGIKVIWEVALKAKSVDVFSEAHMFLLKLYTKLSDRILPEFNKLMIIFVNTCFDYLSQVSENWRSKKPAKGRGLLQCSRCLTLLTKFLDKTKTQPPLETVEPAWEEETLPQAPSEYHKQLVQQVMEVMSIGELEALLSLKRLNWSVDYAMQYLFEDRFREEIFAQAAALKEKLSKSDLKVVYQPPTAYLANSQSHFNLLLSLLDNPKIKKELVWNIINILPPNRELERRFQVLENPDWNVLLDSSSFSILLYSLQILDGLMNPKQSGESTKEWREKYLRLGGLDHILLLFLKQQSTEFLENSTYRSCLVYFLSFMLVYMKNYPQEMSSKLHPDFIHTLLKLVWYISNKDKDENIIIKKDNRSIVQYSMELLITVIINNPSMIEIVYNFQLVPFKNLVMFLISKCCDEMIRTTIANHLTKLCSTFQLPPESKIHHPTQYLFEYLVEEFPFSKSVKGFGQYFDLLVKLTDLMLLKENNRAILEPMMHKFIQEINLRPGDQSELKKDHDEVLTGCLRILHAFYTGNPNAKHTEYSQKLLKTLFEITVVLPEQVETQQRIICIHHSSRAHAFELLQLLAFSSPNNLSLLISLLDPLFNFIKEGKSGKTKSFFSSLRSVQSQRRGPYVGLANLGATCYANSVMQQFYMIPDLRIGLFSIKPPVEDQKTEPEVMKEDELKLVPKIQEMFWHLQESQSQYYDPSEFIKECSRLIDTGQQQDAEEFYTLLSERIEREISNTVYPKLLYKLFITKIQREIICSLDSTHVTEGIEEYHALGIEVKKMKNLSEALVGYFQGEKIQDFKCNKCNQAVEVTKAVSLMELPQNLIINLKRFEWNYIEMKKEKITDRFEFPMELDVKQYMSSKAQHFPNEYYLYQLCGVIVHTGSADSGHYYSIIKSRTSKETKWLKFDDKDVSHFNIKDLADETFGGDSFQFDSDGESLNDKNAFMLFYEREYDHHEWFKETEKLKISQAIPITMHQKIQASNVKLIRERLCMDSYFLTFAHNILQNYHIEHEIKELLPNDQILQVMKFGTYLMFEFSQLYRDAEQEKHFNEWSKVLLPLYNKHIPACRWLLYSLCTTQNQWLYYHLIVCPLLAVRMLFKNLLETCLLVLGKVEQSLYPTLFESWEKGSHSYRSCEVNAKVHSPGRGGALGGDNTISEVELPKEVVSAKFINHLVFLMEETRGITRSHNQYFGLLFFYSTLGEHERRLLHSFEIISALVDYYMGTFSPEWIKYPREDINNKDLTEFMALFSNSILVCRISASSETPSPFSLPPQLLLWKRDQEFLLKQIFFDSLISQCYDLPANIKICSHLAWESKQHTTYLLRILVPQSFRLDHRASEVLDVLERVLLLNDSLTKWRIAMAFNSIEGHGILHHLDYYQADYNSRGRLTDKFLLYYQFIWKLINQSQEISAWLKFNSRDFLRMLDFYFESYLYFSKFQGESGSSLTQAKALSKSLEAAIKNMVIPADKQYSDDYTIESLSSSL</sequence>
<reference evidence="2" key="1">
    <citation type="journal article" date="2020" name="J. Eukaryot. Microbiol.">
        <title>De novo Sequencing, Assembly and Annotation of the Transcriptome for the Free-Living Testate Amoeba Arcella intermedia.</title>
        <authorList>
            <person name="Ribeiro G.M."/>
            <person name="Porfirio-Sousa A.L."/>
            <person name="Maurer-Alcala X.X."/>
            <person name="Katz L.A."/>
            <person name="Lahr D.J.G."/>
        </authorList>
    </citation>
    <scope>NUCLEOTIDE SEQUENCE</scope>
</reference>
<dbReference type="InterPro" id="IPR018200">
    <property type="entry name" value="USP_CS"/>
</dbReference>
<protein>
    <recommendedName>
        <fullName evidence="1">USP domain-containing protein</fullName>
    </recommendedName>
</protein>
<dbReference type="PANTHER" id="PTHR24006:SF827">
    <property type="entry name" value="UBIQUITIN CARBOXYL-TERMINAL HYDROLASE 34"/>
    <property type="match status" value="1"/>
</dbReference>
<dbReference type="InterPro" id="IPR001394">
    <property type="entry name" value="Peptidase_C19_UCH"/>
</dbReference>
<dbReference type="Pfam" id="PF00443">
    <property type="entry name" value="UCH"/>
    <property type="match status" value="1"/>
</dbReference>
<dbReference type="InterPro" id="IPR016024">
    <property type="entry name" value="ARM-type_fold"/>
</dbReference>
<organism evidence="2">
    <name type="scientific">Arcella intermedia</name>
    <dbReference type="NCBI Taxonomy" id="1963864"/>
    <lineage>
        <taxon>Eukaryota</taxon>
        <taxon>Amoebozoa</taxon>
        <taxon>Tubulinea</taxon>
        <taxon>Elardia</taxon>
        <taxon>Arcellinida</taxon>
        <taxon>Sphaerothecina</taxon>
        <taxon>Arcellidae</taxon>
        <taxon>Arcella</taxon>
    </lineage>
</organism>
<dbReference type="PROSITE" id="PS00973">
    <property type="entry name" value="USP_2"/>
    <property type="match status" value="1"/>
</dbReference>
<name>A0A6B2KWG4_9EUKA</name>
<dbReference type="SUPFAM" id="SSF46934">
    <property type="entry name" value="UBA-like"/>
    <property type="match status" value="1"/>
</dbReference>
<evidence type="ECO:0000313" key="2">
    <source>
        <dbReference type="EMBL" id="NDV28981.1"/>
    </source>
</evidence>
<dbReference type="PROSITE" id="PS50235">
    <property type="entry name" value="USP_3"/>
    <property type="match status" value="1"/>
</dbReference>
<dbReference type="Gene3D" id="3.90.70.10">
    <property type="entry name" value="Cysteine proteinases"/>
    <property type="match status" value="1"/>
</dbReference>
<dbReference type="PANTHER" id="PTHR24006">
    <property type="entry name" value="UBIQUITIN CARBOXYL-TERMINAL HYDROLASE"/>
    <property type="match status" value="1"/>
</dbReference>
<feature type="domain" description="USP" evidence="1">
    <location>
        <begin position="1187"/>
        <end position="1512"/>
    </location>
</feature>
<dbReference type="EMBL" id="GIBP01000012">
    <property type="protein sequence ID" value="NDV28981.1"/>
    <property type="molecule type" value="Transcribed_RNA"/>
</dbReference>
<dbReference type="GO" id="GO:0005634">
    <property type="term" value="C:nucleus"/>
    <property type="evidence" value="ECO:0007669"/>
    <property type="project" value="TreeGrafter"/>
</dbReference>